<keyword evidence="2" id="KW-0378">Hydrolase</keyword>
<dbReference type="CDD" id="cd01837">
    <property type="entry name" value="SGNH_plant_lipase_like"/>
    <property type="match status" value="1"/>
</dbReference>
<dbReference type="GO" id="GO:0016042">
    <property type="term" value="P:lipid catabolic process"/>
    <property type="evidence" value="ECO:0007669"/>
    <property type="project" value="UniProtKB-KW"/>
</dbReference>
<gene>
    <name evidence="5" type="ORF">IFM89_039898</name>
</gene>
<dbReference type="PANTHER" id="PTHR45648">
    <property type="entry name" value="GDSL LIPASE/ACYLHYDROLASE FAMILY PROTEIN (AFU_ORTHOLOGUE AFUA_4G14700)"/>
    <property type="match status" value="1"/>
</dbReference>
<dbReference type="Gene3D" id="3.40.50.1110">
    <property type="entry name" value="SGNH hydrolase"/>
    <property type="match status" value="1"/>
</dbReference>
<reference evidence="5 6" key="1">
    <citation type="submission" date="2020-10" db="EMBL/GenBank/DDBJ databases">
        <title>The Coptis chinensis genome and diversification of protoberbering-type alkaloids.</title>
        <authorList>
            <person name="Wang B."/>
            <person name="Shu S."/>
            <person name="Song C."/>
            <person name="Liu Y."/>
        </authorList>
    </citation>
    <scope>NUCLEOTIDE SEQUENCE [LARGE SCALE GENOMIC DNA]</scope>
    <source>
        <strain evidence="5">HL-2020</strain>
        <tissue evidence="5">Leaf</tissue>
    </source>
</reference>
<keyword evidence="4" id="KW-0812">Transmembrane</keyword>
<dbReference type="OrthoDB" id="1600564at2759"/>
<name>A0A835GX76_9MAGN</name>
<accession>A0A835GX76</accession>
<evidence type="ECO:0000313" key="6">
    <source>
        <dbReference type="Proteomes" id="UP000631114"/>
    </source>
</evidence>
<feature type="transmembrane region" description="Helical" evidence="4">
    <location>
        <begin position="6"/>
        <end position="27"/>
    </location>
</feature>
<dbReference type="AlphaFoldDB" id="A0A835GX76"/>
<dbReference type="SUPFAM" id="SSF52266">
    <property type="entry name" value="SGNH hydrolase"/>
    <property type="match status" value="1"/>
</dbReference>
<evidence type="ECO:0000256" key="1">
    <source>
        <dbReference type="ARBA" id="ARBA00008668"/>
    </source>
</evidence>
<dbReference type="Proteomes" id="UP000631114">
    <property type="component" value="Unassembled WGS sequence"/>
</dbReference>
<keyword evidence="4" id="KW-0472">Membrane</keyword>
<comment type="similarity">
    <text evidence="1">Belongs to the 'GDSL' lipolytic enzyme family.</text>
</comment>
<proteinExistence type="inferred from homology"/>
<keyword evidence="3" id="KW-0442">Lipid degradation</keyword>
<dbReference type="InterPro" id="IPR035669">
    <property type="entry name" value="SGNH_plant_lipase-like"/>
</dbReference>
<dbReference type="PANTHER" id="PTHR45648:SF13">
    <property type="entry name" value="OS02G0290900 PROTEIN"/>
    <property type="match status" value="1"/>
</dbReference>
<sequence length="432" mass="48286">YSVISFLAMVPQTLFLLCIFFTIFLQLKSLHAQRQLQNFTRNTYDSTIPSPVNSSLVPALFVLGDSSVDCGTNNYLGTFAHADILPYGRDFDTHKPTGRFCNGRIPVDYLALHLGLPFVPAFLGQGGAVEDMIHGVNYASAGAGIIFSSGSELGQHISFTQQIQQVSDTFQQFIMKLGEDVATDIISKSVFYVSVGSNDYIHYYLRNVSGVQTLYLPWDFNQLLVTTVKQELKNLYNANVRRLVVAGLAPIGCAPHYLWQYSSKNGECVKEINDIVMEFNFAMRYMVEELAHELPNANITFCDVFEASMDIMRNRDLYGDEIVYIFLLASTGRLRILVNHQLVICTSYAGLEVTTDACCGFGPYNGWIMCLSPELACNNASNHVWWDQFHPTAAVNSILADNVWSGLHMNMCYPMSLKAMVVPVKQPDQNSK</sequence>
<feature type="non-terminal residue" evidence="5">
    <location>
        <position position="1"/>
    </location>
</feature>
<dbReference type="InterPro" id="IPR001087">
    <property type="entry name" value="GDSL"/>
</dbReference>
<evidence type="ECO:0000313" key="5">
    <source>
        <dbReference type="EMBL" id="KAF9586873.1"/>
    </source>
</evidence>
<dbReference type="GO" id="GO:0016788">
    <property type="term" value="F:hydrolase activity, acting on ester bonds"/>
    <property type="evidence" value="ECO:0007669"/>
    <property type="project" value="InterPro"/>
</dbReference>
<dbReference type="InterPro" id="IPR036514">
    <property type="entry name" value="SGNH_hydro_sf"/>
</dbReference>
<protein>
    <recommendedName>
        <fullName evidence="7">GDSL esterase/lipase</fullName>
    </recommendedName>
</protein>
<evidence type="ECO:0000256" key="2">
    <source>
        <dbReference type="ARBA" id="ARBA00022801"/>
    </source>
</evidence>
<keyword evidence="6" id="KW-1185">Reference proteome</keyword>
<dbReference type="Pfam" id="PF00657">
    <property type="entry name" value="Lipase_GDSL"/>
    <property type="match status" value="1"/>
</dbReference>
<keyword evidence="4" id="KW-1133">Transmembrane helix</keyword>
<dbReference type="InterPro" id="IPR051058">
    <property type="entry name" value="GDSL_Est/Lipase"/>
</dbReference>
<evidence type="ECO:0000256" key="3">
    <source>
        <dbReference type="ARBA" id="ARBA00022963"/>
    </source>
</evidence>
<organism evidence="5 6">
    <name type="scientific">Coptis chinensis</name>
    <dbReference type="NCBI Taxonomy" id="261450"/>
    <lineage>
        <taxon>Eukaryota</taxon>
        <taxon>Viridiplantae</taxon>
        <taxon>Streptophyta</taxon>
        <taxon>Embryophyta</taxon>
        <taxon>Tracheophyta</taxon>
        <taxon>Spermatophyta</taxon>
        <taxon>Magnoliopsida</taxon>
        <taxon>Ranunculales</taxon>
        <taxon>Ranunculaceae</taxon>
        <taxon>Coptidoideae</taxon>
        <taxon>Coptis</taxon>
    </lineage>
</organism>
<evidence type="ECO:0000256" key="4">
    <source>
        <dbReference type="SAM" id="Phobius"/>
    </source>
</evidence>
<dbReference type="EMBL" id="JADFTS010000071">
    <property type="protein sequence ID" value="KAF9586873.1"/>
    <property type="molecule type" value="Genomic_DNA"/>
</dbReference>
<keyword evidence="3" id="KW-0443">Lipid metabolism</keyword>
<comment type="caution">
    <text evidence="5">The sequence shown here is derived from an EMBL/GenBank/DDBJ whole genome shotgun (WGS) entry which is preliminary data.</text>
</comment>
<evidence type="ECO:0008006" key="7">
    <source>
        <dbReference type="Google" id="ProtNLM"/>
    </source>
</evidence>